<sequence>MRPRRRRWRVHRRRRPPIPPATGSPGSGRGRSEVQLAARNVPGPAILPCAGGSSLRTCPVSPPDSLSRARSPRRGPERTPS</sequence>
<evidence type="ECO:0000256" key="1">
    <source>
        <dbReference type="SAM" id="MobiDB-lite"/>
    </source>
</evidence>
<evidence type="ECO:0000313" key="2">
    <source>
        <dbReference type="EMBL" id="CAI9152139.1"/>
    </source>
</evidence>
<name>A0ABN8XT57_RANTA</name>
<dbReference type="Proteomes" id="UP001176941">
    <property type="component" value="Chromosome 1"/>
</dbReference>
<accession>A0ABN8XT57</accession>
<gene>
    <name evidence="2" type="ORF">MRATA1EN1_LOCUS1101</name>
</gene>
<evidence type="ECO:0000313" key="3">
    <source>
        <dbReference type="Proteomes" id="UP001176941"/>
    </source>
</evidence>
<feature type="region of interest" description="Disordered" evidence="1">
    <location>
        <begin position="1"/>
        <end position="81"/>
    </location>
</feature>
<feature type="compositionally biased region" description="Basic residues" evidence="1">
    <location>
        <begin position="1"/>
        <end position="16"/>
    </location>
</feature>
<keyword evidence="3" id="KW-1185">Reference proteome</keyword>
<protein>
    <submittedName>
        <fullName evidence="2">Uncharacterized protein</fullName>
    </submittedName>
</protein>
<dbReference type="EMBL" id="OX459937">
    <property type="protein sequence ID" value="CAI9152139.1"/>
    <property type="molecule type" value="Genomic_DNA"/>
</dbReference>
<reference evidence="2" key="1">
    <citation type="submission" date="2023-04" db="EMBL/GenBank/DDBJ databases">
        <authorList>
            <consortium name="ELIXIR-Norway"/>
        </authorList>
    </citation>
    <scope>NUCLEOTIDE SEQUENCE [LARGE SCALE GENOMIC DNA]</scope>
</reference>
<proteinExistence type="predicted"/>
<organism evidence="2 3">
    <name type="scientific">Rangifer tarandus platyrhynchus</name>
    <name type="common">Svalbard reindeer</name>
    <dbReference type="NCBI Taxonomy" id="3082113"/>
    <lineage>
        <taxon>Eukaryota</taxon>
        <taxon>Metazoa</taxon>
        <taxon>Chordata</taxon>
        <taxon>Craniata</taxon>
        <taxon>Vertebrata</taxon>
        <taxon>Euteleostomi</taxon>
        <taxon>Mammalia</taxon>
        <taxon>Eutheria</taxon>
        <taxon>Laurasiatheria</taxon>
        <taxon>Artiodactyla</taxon>
        <taxon>Ruminantia</taxon>
        <taxon>Pecora</taxon>
        <taxon>Cervidae</taxon>
        <taxon>Odocoileinae</taxon>
        <taxon>Rangifer</taxon>
    </lineage>
</organism>